<keyword evidence="2" id="KW-0862">Zinc</keyword>
<keyword evidence="4" id="KW-0238">DNA-binding</keyword>
<evidence type="ECO:0000256" key="6">
    <source>
        <dbReference type="ARBA" id="ARBA00023242"/>
    </source>
</evidence>
<dbReference type="Proteomes" id="UP001174691">
    <property type="component" value="Unassembled WGS sequence"/>
</dbReference>
<dbReference type="GO" id="GO:0005634">
    <property type="term" value="C:nucleus"/>
    <property type="evidence" value="ECO:0007669"/>
    <property type="project" value="UniProtKB-SubCell"/>
</dbReference>
<dbReference type="GO" id="GO:0000976">
    <property type="term" value="F:transcription cis-regulatory region binding"/>
    <property type="evidence" value="ECO:0007669"/>
    <property type="project" value="TreeGrafter"/>
</dbReference>
<dbReference type="PANTHER" id="PTHR37534">
    <property type="entry name" value="TRANSCRIPTIONAL ACTIVATOR PROTEIN UGA3"/>
    <property type="match status" value="1"/>
</dbReference>
<comment type="caution">
    <text evidence="7">The sequence shown here is derived from an EMBL/GenBank/DDBJ whole genome shotgun (WGS) entry which is preliminary data.</text>
</comment>
<proteinExistence type="predicted"/>
<reference evidence="7" key="1">
    <citation type="submission" date="2022-07" db="EMBL/GenBank/DDBJ databases">
        <title>Fungi with potential for degradation of polypropylene.</title>
        <authorList>
            <person name="Gostincar C."/>
        </authorList>
    </citation>
    <scope>NUCLEOTIDE SEQUENCE</scope>
    <source>
        <strain evidence="7">EXF-13287</strain>
    </source>
</reference>
<keyword evidence="3" id="KW-0805">Transcription regulation</keyword>
<evidence type="ECO:0000256" key="2">
    <source>
        <dbReference type="ARBA" id="ARBA00022833"/>
    </source>
</evidence>
<organism evidence="7 8">
    <name type="scientific">Coniochaeta hoffmannii</name>
    <dbReference type="NCBI Taxonomy" id="91930"/>
    <lineage>
        <taxon>Eukaryota</taxon>
        <taxon>Fungi</taxon>
        <taxon>Dikarya</taxon>
        <taxon>Ascomycota</taxon>
        <taxon>Pezizomycotina</taxon>
        <taxon>Sordariomycetes</taxon>
        <taxon>Sordariomycetidae</taxon>
        <taxon>Coniochaetales</taxon>
        <taxon>Coniochaetaceae</taxon>
        <taxon>Coniochaeta</taxon>
    </lineage>
</organism>
<dbReference type="GO" id="GO:0003700">
    <property type="term" value="F:DNA-binding transcription factor activity"/>
    <property type="evidence" value="ECO:0007669"/>
    <property type="project" value="TreeGrafter"/>
</dbReference>
<protein>
    <submittedName>
        <fullName evidence="7">Uncharacterized protein</fullName>
    </submittedName>
</protein>
<evidence type="ECO:0000256" key="3">
    <source>
        <dbReference type="ARBA" id="ARBA00023015"/>
    </source>
</evidence>
<evidence type="ECO:0000256" key="1">
    <source>
        <dbReference type="ARBA" id="ARBA00004123"/>
    </source>
</evidence>
<dbReference type="Pfam" id="PF11951">
    <property type="entry name" value="Fungal_trans_2"/>
    <property type="match status" value="1"/>
</dbReference>
<accession>A0AA38RF63</accession>
<sequence length="266" mass="30002">MLCFFEILRDCSESWTIHTDFAASYLQQYLTQSHCLDSDEQELVYFSRAYSSSHSILAATASTRPFTPSPVPEDPTIQTLTGCSHRLLSLISRTSQLANDQPTSGSTAEIAARRNDIERQLTELYQPIPHDAGADEAELALVAETKRLTALLYLYSRIDDAGPQEPRITRLTAQILALLQQVSLRTNTILWPLFMVGTLGVRPEDDEHRRLVLERLTALQETRQLGNVKKARQILVDVWKARDLRKTDATKAWSILTDRYGTLSLA</sequence>
<keyword evidence="6" id="KW-0539">Nucleus</keyword>
<comment type="subcellular location">
    <subcellularLocation>
        <location evidence="1">Nucleus</location>
    </subcellularLocation>
</comment>
<dbReference type="EMBL" id="JANBVN010000100">
    <property type="protein sequence ID" value="KAJ9144381.1"/>
    <property type="molecule type" value="Genomic_DNA"/>
</dbReference>
<dbReference type="AlphaFoldDB" id="A0AA38RF63"/>
<keyword evidence="5" id="KW-0804">Transcription</keyword>
<gene>
    <name evidence="7" type="ORF">NKR19_g6472</name>
</gene>
<dbReference type="InterPro" id="IPR021858">
    <property type="entry name" value="Fun_TF"/>
</dbReference>
<evidence type="ECO:0000256" key="5">
    <source>
        <dbReference type="ARBA" id="ARBA00023163"/>
    </source>
</evidence>
<dbReference type="GO" id="GO:0045944">
    <property type="term" value="P:positive regulation of transcription by RNA polymerase II"/>
    <property type="evidence" value="ECO:0007669"/>
    <property type="project" value="TreeGrafter"/>
</dbReference>
<evidence type="ECO:0000256" key="4">
    <source>
        <dbReference type="ARBA" id="ARBA00023125"/>
    </source>
</evidence>
<keyword evidence="8" id="KW-1185">Reference proteome</keyword>
<dbReference type="PANTHER" id="PTHR37534:SF49">
    <property type="entry name" value="LYSINE BIOSYNTHESIS REGULATORY PROTEIN LYS14"/>
    <property type="match status" value="1"/>
</dbReference>
<name>A0AA38RF63_9PEZI</name>
<evidence type="ECO:0000313" key="7">
    <source>
        <dbReference type="EMBL" id="KAJ9144381.1"/>
    </source>
</evidence>
<evidence type="ECO:0000313" key="8">
    <source>
        <dbReference type="Proteomes" id="UP001174691"/>
    </source>
</evidence>